<accession>A0A564ZDY3</accession>
<sequence>MSSVIENSNSIVANGFPSDHSDAALSDIDREEKQRLIKQIISDSASAAHWLPYMSSMSEVTGSTLIGTLPVSGMVNCTG</sequence>
<reference evidence="2 3" key="1">
    <citation type="submission" date="2019-07" db="EMBL/GenBank/DDBJ databases">
        <authorList>
            <person name="Jastrzebski P J."/>
            <person name="Paukszto L."/>
            <person name="Jastrzebski P J."/>
        </authorList>
    </citation>
    <scope>NUCLEOTIDE SEQUENCE [LARGE SCALE GENOMIC DNA]</scope>
    <source>
        <strain evidence="2 3">WMS-il1</strain>
    </source>
</reference>
<evidence type="ECO:0000313" key="3">
    <source>
        <dbReference type="Proteomes" id="UP000321570"/>
    </source>
</evidence>
<dbReference type="AlphaFoldDB" id="A0A564ZDY3"/>
<proteinExistence type="predicted"/>
<dbReference type="Proteomes" id="UP000321570">
    <property type="component" value="Unassembled WGS sequence"/>
</dbReference>
<feature type="compositionally biased region" description="Polar residues" evidence="1">
    <location>
        <begin position="1"/>
        <end position="12"/>
    </location>
</feature>
<protein>
    <submittedName>
        <fullName evidence="2">Uncharacterized protein</fullName>
    </submittedName>
</protein>
<name>A0A564ZDY3_HYMDI</name>
<evidence type="ECO:0000313" key="2">
    <source>
        <dbReference type="EMBL" id="VUZ57711.1"/>
    </source>
</evidence>
<evidence type="ECO:0000256" key="1">
    <source>
        <dbReference type="SAM" id="MobiDB-lite"/>
    </source>
</evidence>
<organism evidence="2 3">
    <name type="scientific">Hymenolepis diminuta</name>
    <name type="common">Rat tapeworm</name>
    <dbReference type="NCBI Taxonomy" id="6216"/>
    <lineage>
        <taxon>Eukaryota</taxon>
        <taxon>Metazoa</taxon>
        <taxon>Spiralia</taxon>
        <taxon>Lophotrochozoa</taxon>
        <taxon>Platyhelminthes</taxon>
        <taxon>Cestoda</taxon>
        <taxon>Eucestoda</taxon>
        <taxon>Cyclophyllidea</taxon>
        <taxon>Hymenolepididae</taxon>
        <taxon>Hymenolepis</taxon>
    </lineage>
</organism>
<keyword evidence="3" id="KW-1185">Reference proteome</keyword>
<feature type="region of interest" description="Disordered" evidence="1">
    <location>
        <begin position="1"/>
        <end position="24"/>
    </location>
</feature>
<gene>
    <name evidence="2" type="ORF">WMSIL1_LOCUS15061</name>
</gene>
<dbReference type="EMBL" id="CABIJS010000719">
    <property type="protein sequence ID" value="VUZ57711.1"/>
    <property type="molecule type" value="Genomic_DNA"/>
</dbReference>